<organism evidence="1 2">
    <name type="scientific">Panicum virgatum</name>
    <name type="common">Blackwell switchgrass</name>
    <dbReference type="NCBI Taxonomy" id="38727"/>
    <lineage>
        <taxon>Eukaryota</taxon>
        <taxon>Viridiplantae</taxon>
        <taxon>Streptophyta</taxon>
        <taxon>Embryophyta</taxon>
        <taxon>Tracheophyta</taxon>
        <taxon>Spermatophyta</taxon>
        <taxon>Magnoliopsida</taxon>
        <taxon>Liliopsida</taxon>
        <taxon>Poales</taxon>
        <taxon>Poaceae</taxon>
        <taxon>PACMAD clade</taxon>
        <taxon>Panicoideae</taxon>
        <taxon>Panicodae</taxon>
        <taxon>Paniceae</taxon>
        <taxon>Panicinae</taxon>
        <taxon>Panicum</taxon>
        <taxon>Panicum sect. Hiantes</taxon>
    </lineage>
</organism>
<keyword evidence="2" id="KW-1185">Reference proteome</keyword>
<evidence type="ECO:0000313" key="2">
    <source>
        <dbReference type="Proteomes" id="UP000823388"/>
    </source>
</evidence>
<name>A0A8T0RM10_PANVG</name>
<accession>A0A8T0RM10</accession>
<comment type="caution">
    <text evidence="1">The sequence shown here is derived from an EMBL/GenBank/DDBJ whole genome shotgun (WGS) entry which is preliminary data.</text>
</comment>
<reference evidence="1" key="1">
    <citation type="submission" date="2020-05" db="EMBL/GenBank/DDBJ databases">
        <title>WGS assembly of Panicum virgatum.</title>
        <authorList>
            <person name="Lovell J.T."/>
            <person name="Jenkins J."/>
            <person name="Shu S."/>
            <person name="Juenger T.E."/>
            <person name="Schmutz J."/>
        </authorList>
    </citation>
    <scope>NUCLEOTIDE SEQUENCE</scope>
    <source>
        <strain evidence="1">AP13</strain>
    </source>
</reference>
<dbReference type="EMBL" id="CM029046">
    <property type="protein sequence ID" value="KAG2587312.1"/>
    <property type="molecule type" value="Genomic_DNA"/>
</dbReference>
<gene>
    <name evidence="1" type="ORF">PVAP13_5NG133681</name>
</gene>
<sequence length="64" mass="7082">MRRPGRPPRPGAAALLQHCAQRGGVLMRVLVGETKPQRHGRRVYGVDGFRPYPASVRSSLMTND</sequence>
<evidence type="ECO:0000313" key="1">
    <source>
        <dbReference type="EMBL" id="KAG2587312.1"/>
    </source>
</evidence>
<proteinExistence type="predicted"/>
<protein>
    <submittedName>
        <fullName evidence="1">Uncharacterized protein</fullName>
    </submittedName>
</protein>
<dbReference type="AlphaFoldDB" id="A0A8T0RM10"/>
<dbReference type="Proteomes" id="UP000823388">
    <property type="component" value="Chromosome 5N"/>
</dbReference>